<feature type="coiled-coil region" evidence="1">
    <location>
        <begin position="132"/>
        <end position="242"/>
    </location>
</feature>
<evidence type="ECO:0000313" key="3">
    <source>
        <dbReference type="EMBL" id="EFY05654.1"/>
    </source>
</evidence>
<sequence>MQKIFEESTAIDHSKPIPIQLNNEHWDIFKRVIDFDINTAEELLNRLEYQFKKSKYKANKLKKAAKAALIETEEFITGTDLIKVINDIETKSNIRINNNTAYVNLYNNIYANKEIRSFMAMNFVTRGRVKKLKKAKNNLESYISKKKHLKNENRLTPNEEHRLNLLIRATQEQIKYLEDQILSIKNKPVAKKRYDYFLARLKKSMTDAREKATKKYEEAKIFKLLKKETQELKSNISNTNEQIPEPKILKLIQEINIKEPQKAIEKIIQIKNLIPEEFQKQKEKAQNQNIKNEEHKKAVQRQDKER</sequence>
<accession>E8LBY9</accession>
<proteinExistence type="predicted"/>
<name>E8LBY9_9FIRM</name>
<keyword evidence="4" id="KW-1185">Reference proteome</keyword>
<dbReference type="AlphaFoldDB" id="E8LBY9"/>
<dbReference type="RefSeq" id="WP_009144746.1">
    <property type="nucleotide sequence ID" value="NZ_GL830854.1"/>
</dbReference>
<dbReference type="Proteomes" id="UP000004923">
    <property type="component" value="Unassembled WGS sequence"/>
</dbReference>
<comment type="caution">
    <text evidence="3">The sequence shown here is derived from an EMBL/GenBank/DDBJ whole genome shotgun (WGS) entry which is preliminary data.</text>
</comment>
<evidence type="ECO:0000256" key="1">
    <source>
        <dbReference type="SAM" id="Coils"/>
    </source>
</evidence>
<dbReference type="EMBL" id="AEVN01000012">
    <property type="protein sequence ID" value="EFY05654.1"/>
    <property type="molecule type" value="Genomic_DNA"/>
</dbReference>
<feature type="region of interest" description="Disordered" evidence="2">
    <location>
        <begin position="280"/>
        <end position="306"/>
    </location>
</feature>
<gene>
    <name evidence="3" type="ORF">HMPREF9443_00352</name>
</gene>
<dbReference type="HOGENOM" id="CLU_908679_0_0_9"/>
<evidence type="ECO:0000313" key="4">
    <source>
        <dbReference type="Proteomes" id="UP000004923"/>
    </source>
</evidence>
<protein>
    <submittedName>
        <fullName evidence="3">Uncharacterized protein</fullName>
    </submittedName>
</protein>
<organism evidence="3 4">
    <name type="scientific">Phascolarctobacterium succinatutens YIT 12067</name>
    <dbReference type="NCBI Taxonomy" id="626939"/>
    <lineage>
        <taxon>Bacteria</taxon>
        <taxon>Bacillati</taxon>
        <taxon>Bacillota</taxon>
        <taxon>Negativicutes</taxon>
        <taxon>Acidaminococcales</taxon>
        <taxon>Acidaminococcaceae</taxon>
        <taxon>Phascolarctobacterium</taxon>
    </lineage>
</organism>
<keyword evidence="1" id="KW-0175">Coiled coil</keyword>
<reference evidence="3 4" key="1">
    <citation type="submission" date="2011-01" db="EMBL/GenBank/DDBJ databases">
        <authorList>
            <person name="Weinstock G."/>
            <person name="Sodergren E."/>
            <person name="Clifton S."/>
            <person name="Fulton L."/>
            <person name="Fulton B."/>
            <person name="Courtney L."/>
            <person name="Fronick C."/>
            <person name="Harrison M."/>
            <person name="Strong C."/>
            <person name="Farmer C."/>
            <person name="Delahaunty K."/>
            <person name="Markovic C."/>
            <person name="Hall O."/>
            <person name="Minx P."/>
            <person name="Tomlinson C."/>
            <person name="Mitreva M."/>
            <person name="Hou S."/>
            <person name="Chen J."/>
            <person name="Wollam A."/>
            <person name="Pepin K.H."/>
            <person name="Johnson M."/>
            <person name="Bhonagiri V."/>
            <person name="Zhang X."/>
            <person name="Suruliraj S."/>
            <person name="Warren W."/>
            <person name="Chinwalla A."/>
            <person name="Mardis E.R."/>
            <person name="Wilson R.K."/>
        </authorList>
    </citation>
    <scope>NUCLEOTIDE SEQUENCE [LARGE SCALE GENOMIC DNA]</scope>
    <source>
        <strain evidence="3 4">YIT 12067</strain>
    </source>
</reference>
<evidence type="ECO:0000256" key="2">
    <source>
        <dbReference type="SAM" id="MobiDB-lite"/>
    </source>
</evidence>